<dbReference type="Proteomes" id="UP001189429">
    <property type="component" value="Unassembled WGS sequence"/>
</dbReference>
<feature type="compositionally biased region" description="Polar residues" evidence="1">
    <location>
        <begin position="432"/>
        <end position="445"/>
    </location>
</feature>
<keyword evidence="3" id="KW-1185">Reference proteome</keyword>
<dbReference type="EMBL" id="CAUYUJ010019669">
    <property type="protein sequence ID" value="CAK0892816.1"/>
    <property type="molecule type" value="Genomic_DNA"/>
</dbReference>
<sequence length="646" mass="70575">RRSGSWIPPLSIYQSGTLCLLTCCTTPTYIAMAWRAAVLIPTCSAISFTRLAPEREVGAEAGSDTVVDLDKNAIDDVVGSERRQPLLSDYVAEANVTESEESAEAQIAAWEAQREASEDFEQANATAPEQQQPVARLKALQEDMAKDDAKECEEVEPESACRDAVDWLRQFGFSRHPEWYPGYGTESTFEEVQGMLHGLGKAGCPKPCLGAARAKKALACQDVVEGACHDAVTWLTNSGLERHPDWYPGLRVDSSASEIQAELFRLGKANCPAPCDLVKKERAAVAARRAEAKTRSVQSAGTEQCMDAEPDTTCYTAVTYAMNEGISKHPSMYEGLRTASSFKKVQEHLYLNNMSSCAMPCPDVDVDISAFSRPEDLLVLLLLLLPLLLRDLRVQKRVEDMSVKELGDFFSGKWDGKVARIVHGDWQPTTTFQKRQYEPTTTLPIEQQPLPEVDDDSQDVTGMPSTTAAELEPAAADEEITAASAAEPAVLEPTSNETAEVANATEPEAAAAEPEAVASATEPEEAATGTTEAANVSTEVAQDGDIVGEATPEIAANASTELAQDGEVVDEEAPMVDNDGHDEGMSSFEEPKQETREEIEQRIRKQLMEEMRIETTTVAARQETEEEMRQRIKDELMRELTQSKGQ</sequence>
<comment type="caution">
    <text evidence="2">The sequence shown here is derived from an EMBL/GenBank/DDBJ whole genome shotgun (WGS) entry which is preliminary data.</text>
</comment>
<feature type="region of interest" description="Disordered" evidence="1">
    <location>
        <begin position="574"/>
        <end position="599"/>
    </location>
</feature>
<feature type="non-terminal residue" evidence="2">
    <location>
        <position position="1"/>
    </location>
</feature>
<protein>
    <recommendedName>
        <fullName evidence="4">Thiol oxidase</fullName>
    </recommendedName>
</protein>
<gene>
    <name evidence="2" type="ORF">PCOR1329_LOCUS72369</name>
</gene>
<reference evidence="2" key="1">
    <citation type="submission" date="2023-10" db="EMBL/GenBank/DDBJ databases">
        <authorList>
            <person name="Chen Y."/>
            <person name="Shah S."/>
            <person name="Dougan E. K."/>
            <person name="Thang M."/>
            <person name="Chan C."/>
        </authorList>
    </citation>
    <scope>NUCLEOTIDE SEQUENCE [LARGE SCALE GENOMIC DNA]</scope>
</reference>
<feature type="compositionally biased region" description="Basic and acidic residues" evidence="1">
    <location>
        <begin position="578"/>
        <end position="599"/>
    </location>
</feature>
<accession>A0ABN9X0P2</accession>
<feature type="region of interest" description="Disordered" evidence="1">
    <location>
        <begin position="432"/>
        <end position="474"/>
    </location>
</feature>
<name>A0ABN9X0P2_9DINO</name>
<evidence type="ECO:0000313" key="2">
    <source>
        <dbReference type="EMBL" id="CAK0892816.1"/>
    </source>
</evidence>
<feature type="region of interest" description="Disordered" evidence="1">
    <location>
        <begin position="486"/>
        <end position="540"/>
    </location>
</feature>
<feature type="compositionally biased region" description="Low complexity" evidence="1">
    <location>
        <begin position="494"/>
        <end position="536"/>
    </location>
</feature>
<evidence type="ECO:0008006" key="4">
    <source>
        <dbReference type="Google" id="ProtNLM"/>
    </source>
</evidence>
<proteinExistence type="predicted"/>
<evidence type="ECO:0000313" key="3">
    <source>
        <dbReference type="Proteomes" id="UP001189429"/>
    </source>
</evidence>
<organism evidence="2 3">
    <name type="scientific">Prorocentrum cordatum</name>
    <dbReference type="NCBI Taxonomy" id="2364126"/>
    <lineage>
        <taxon>Eukaryota</taxon>
        <taxon>Sar</taxon>
        <taxon>Alveolata</taxon>
        <taxon>Dinophyceae</taxon>
        <taxon>Prorocentrales</taxon>
        <taxon>Prorocentraceae</taxon>
        <taxon>Prorocentrum</taxon>
    </lineage>
</organism>
<evidence type="ECO:0000256" key="1">
    <source>
        <dbReference type="SAM" id="MobiDB-lite"/>
    </source>
</evidence>